<dbReference type="PANTHER" id="PTHR36302">
    <property type="entry name" value="BLR7088 PROTEIN"/>
    <property type="match status" value="1"/>
</dbReference>
<organism evidence="1 2">
    <name type="scientific">Novosphingobium pentaromativorans</name>
    <dbReference type="NCBI Taxonomy" id="205844"/>
    <lineage>
        <taxon>Bacteria</taxon>
        <taxon>Pseudomonadati</taxon>
        <taxon>Pseudomonadota</taxon>
        <taxon>Alphaproteobacteria</taxon>
        <taxon>Sphingomonadales</taxon>
        <taxon>Sphingomonadaceae</taxon>
        <taxon>Novosphingobium</taxon>
    </lineage>
</organism>
<dbReference type="AlphaFoldDB" id="A0A2W5NND4"/>
<evidence type="ECO:0000313" key="1">
    <source>
        <dbReference type="EMBL" id="PZQ53998.1"/>
    </source>
</evidence>
<dbReference type="PANTHER" id="PTHR36302:SF1">
    <property type="entry name" value="COPPER CHAPERONE PCU(A)C"/>
    <property type="match status" value="1"/>
</dbReference>
<dbReference type="EMBL" id="QFPX01000011">
    <property type="protein sequence ID" value="PZQ53998.1"/>
    <property type="molecule type" value="Genomic_DNA"/>
</dbReference>
<dbReference type="Pfam" id="PF04314">
    <property type="entry name" value="PCuAC"/>
    <property type="match status" value="1"/>
</dbReference>
<gene>
    <name evidence="1" type="ORF">DI555_14785</name>
</gene>
<comment type="caution">
    <text evidence="1">The sequence shown here is derived from an EMBL/GenBank/DDBJ whole genome shotgun (WGS) entry which is preliminary data.</text>
</comment>
<proteinExistence type="predicted"/>
<sequence length="172" mass="17173">MLAVVGSVGLLASLAACQKAENPAAQESAAPGSGANSGPTAKPGISASDGHLFLPIVAGRPGAVYFTVRNDGPAPVSLVGVHVSGTGKAQMHKTEGGSMAAVDSLEIAPGAQVEFKQGGMHVMVFDIEDTVKASGTAELTLTFSGGDKLSMPLRVESLGGKDMGGDMPGMDH</sequence>
<dbReference type="Proteomes" id="UP000249082">
    <property type="component" value="Unassembled WGS sequence"/>
</dbReference>
<name>A0A2W5NND4_9SPHN</name>
<protein>
    <submittedName>
        <fullName evidence="1">Copper chaperone PCu(A)C</fullName>
    </submittedName>
</protein>
<dbReference type="InterPro" id="IPR058248">
    <property type="entry name" value="Lxx211020-like"/>
</dbReference>
<dbReference type="InterPro" id="IPR036182">
    <property type="entry name" value="PCuAC_sf"/>
</dbReference>
<dbReference type="SUPFAM" id="SSF110087">
    <property type="entry name" value="DR1885-like metal-binding protein"/>
    <property type="match status" value="1"/>
</dbReference>
<reference evidence="1 2" key="1">
    <citation type="submission" date="2017-08" db="EMBL/GenBank/DDBJ databases">
        <title>Infants hospitalized years apart are colonized by the same room-sourced microbial strains.</title>
        <authorList>
            <person name="Brooks B."/>
            <person name="Olm M.R."/>
            <person name="Firek B.A."/>
            <person name="Baker R."/>
            <person name="Thomas B.C."/>
            <person name="Morowitz M.J."/>
            <person name="Banfield J.F."/>
        </authorList>
    </citation>
    <scope>NUCLEOTIDE SEQUENCE [LARGE SCALE GENOMIC DNA]</scope>
    <source>
        <strain evidence="1">S2_005_002_R2_33</strain>
    </source>
</reference>
<dbReference type="InterPro" id="IPR007410">
    <property type="entry name" value="LpqE-like"/>
</dbReference>
<accession>A0A2W5NND4</accession>
<dbReference type="Gene3D" id="2.60.40.1890">
    <property type="entry name" value="PCu(A)C copper chaperone"/>
    <property type="match status" value="1"/>
</dbReference>
<evidence type="ECO:0000313" key="2">
    <source>
        <dbReference type="Proteomes" id="UP000249082"/>
    </source>
</evidence>